<dbReference type="VEuPathDB" id="VectorBase:RPRC002452"/>
<evidence type="ECO:0000313" key="2">
    <source>
        <dbReference type="Proteomes" id="UP000015103"/>
    </source>
</evidence>
<dbReference type="AlphaFoldDB" id="T1HEI0"/>
<evidence type="ECO:0000313" key="1">
    <source>
        <dbReference type="EnsemblMetazoa" id="RPRC002452-PA"/>
    </source>
</evidence>
<dbReference type="EMBL" id="ACPB03003979">
    <property type="status" value="NOT_ANNOTATED_CDS"/>
    <property type="molecule type" value="Genomic_DNA"/>
</dbReference>
<proteinExistence type="predicted"/>
<dbReference type="EnsemblMetazoa" id="RPRC002452-RA">
    <property type="protein sequence ID" value="RPRC002452-PA"/>
    <property type="gene ID" value="RPRC002452"/>
</dbReference>
<dbReference type="HOGENOM" id="CLU_477624_0_0_1"/>
<sequence>MVQPVKIIIFFCIQLIVVNSDDESNKDETKLITYAQILLNNLNNHITYVQDKFVHMKQLPITEVDNFILYNEKFMKLINKLNALAINLAELPSSSIDKKENISAEKNMSSMLQKELDNLGKELDKFSECYDLSPELGVRMNIDEALEKYKKITSEKKKIDKGIEDKEEAQLVDDCVLAIELHRYQDAAEKFNLVKDDNRIKDIVDRIYSEDGSYSLLSFGKKIKTLKRTYLLYKALLKKLHNDEERRSKNISWHFFKYLALLKSAKMQLLEQTAIDHVLKAKAAELLKAIKKDSVQLGTALLTYAVNTNTTLKEHHVSFLRRPLIFDHELVGEICYQTVVENHNQHLDGLKETLNMLFEYLYKEYSGYANDLHLGQSIKYLETKLKNSEYESSLRLNVNEWKEKLSKIVRNILYSEKVCIKRAKTDRYLKQIGDIYTYLVESYRVYIENERFEPQERWQLVHVEGDKYMFTNILHDYSLGVIDNAGDSQEKRTYHQVFTTNHKQDTNFWKIEVVDDCAYFKNAANNEYLFASNELTKSEAATYELTGEFIRAFQWDVVDCTNVPFKSQTPP</sequence>
<dbReference type="InParanoid" id="T1HEI0"/>
<dbReference type="Proteomes" id="UP000015103">
    <property type="component" value="Unassembled WGS sequence"/>
</dbReference>
<name>T1HEI0_RHOPR</name>
<keyword evidence="2" id="KW-1185">Reference proteome</keyword>
<evidence type="ECO:0008006" key="3">
    <source>
        <dbReference type="Google" id="ProtNLM"/>
    </source>
</evidence>
<protein>
    <recommendedName>
        <fullName evidence="3">Salivary secreted protein</fullName>
    </recommendedName>
</protein>
<accession>T1HEI0</accession>
<organism evidence="1 2">
    <name type="scientific">Rhodnius prolixus</name>
    <name type="common">Triatomid bug</name>
    <dbReference type="NCBI Taxonomy" id="13249"/>
    <lineage>
        <taxon>Eukaryota</taxon>
        <taxon>Metazoa</taxon>
        <taxon>Ecdysozoa</taxon>
        <taxon>Arthropoda</taxon>
        <taxon>Hexapoda</taxon>
        <taxon>Insecta</taxon>
        <taxon>Pterygota</taxon>
        <taxon>Neoptera</taxon>
        <taxon>Paraneoptera</taxon>
        <taxon>Hemiptera</taxon>
        <taxon>Heteroptera</taxon>
        <taxon>Panheteroptera</taxon>
        <taxon>Cimicomorpha</taxon>
        <taxon>Reduviidae</taxon>
        <taxon>Triatominae</taxon>
        <taxon>Rhodnius</taxon>
    </lineage>
</organism>
<reference evidence="1" key="1">
    <citation type="submission" date="2015-05" db="UniProtKB">
        <authorList>
            <consortium name="EnsemblMetazoa"/>
        </authorList>
    </citation>
    <scope>IDENTIFICATION</scope>
</reference>